<name>A0A292YM08_9BACL</name>
<proteinExistence type="predicted"/>
<dbReference type="Proteomes" id="UP000217785">
    <property type="component" value="Unassembled WGS sequence"/>
</dbReference>
<dbReference type="OrthoDB" id="9794407at2"/>
<evidence type="ECO:0000313" key="2">
    <source>
        <dbReference type="Proteomes" id="UP000217785"/>
    </source>
</evidence>
<dbReference type="InterPro" id="IPR011004">
    <property type="entry name" value="Trimer_LpxA-like_sf"/>
</dbReference>
<dbReference type="CDD" id="cd04645">
    <property type="entry name" value="LbH_gamma_CA_like"/>
    <property type="match status" value="1"/>
</dbReference>
<dbReference type="Gene3D" id="2.160.10.10">
    <property type="entry name" value="Hexapeptide repeat proteins"/>
    <property type="match status" value="1"/>
</dbReference>
<dbReference type="InterPro" id="IPR050484">
    <property type="entry name" value="Transf_Hexapept/Carb_Anhydrase"/>
</dbReference>
<dbReference type="AlphaFoldDB" id="A0A292YM08"/>
<accession>A0A292YM08</accession>
<sequence>MLFEFDGKRPKVAKGAFVAPTAQLIGDVTVEEGASIWFGAVLRGDFGPIVVGARTSIQDNCVVHVTNSGCYIGEDVTVGHGAILHNCHVKRGSVIGMNAVVLDDANVGEESIVAAGSVVSAKATIPDRVLVAGIPAQVKKPLEGASLWWVNESAKTYVALKDKYLSLHLNDGGQAD</sequence>
<dbReference type="PANTHER" id="PTHR13061">
    <property type="entry name" value="DYNACTIN SUBUNIT P25"/>
    <property type="match status" value="1"/>
</dbReference>
<dbReference type="InterPro" id="IPR047324">
    <property type="entry name" value="LbH_gamma_CA-like"/>
</dbReference>
<keyword evidence="2" id="KW-1185">Reference proteome</keyword>
<reference evidence="2" key="1">
    <citation type="submission" date="2017-07" db="EMBL/GenBank/DDBJ databases">
        <title>Draft genome sequence of Effusibacillus lacus strain skLN1.</title>
        <authorList>
            <person name="Watanabe M."/>
            <person name="Kojima H."/>
            <person name="Fukui M."/>
        </authorList>
    </citation>
    <scope>NUCLEOTIDE SEQUENCE [LARGE SCALE GENOMIC DNA]</scope>
    <source>
        <strain evidence="2">skLN1</strain>
    </source>
</reference>
<dbReference type="EMBL" id="BDUF01000029">
    <property type="protein sequence ID" value="GAX89803.1"/>
    <property type="molecule type" value="Genomic_DNA"/>
</dbReference>
<protein>
    <submittedName>
        <fullName evidence="1">Gamma carbonic anhydrase family protein</fullName>
    </submittedName>
</protein>
<dbReference type="SUPFAM" id="SSF51161">
    <property type="entry name" value="Trimeric LpxA-like enzymes"/>
    <property type="match status" value="1"/>
</dbReference>
<evidence type="ECO:0000313" key="1">
    <source>
        <dbReference type="EMBL" id="GAX89803.1"/>
    </source>
</evidence>
<dbReference type="PANTHER" id="PTHR13061:SF29">
    <property type="entry name" value="GAMMA CARBONIC ANHYDRASE-LIKE 1, MITOCHONDRIAL-RELATED"/>
    <property type="match status" value="1"/>
</dbReference>
<comment type="caution">
    <text evidence="1">The sequence shown here is derived from an EMBL/GenBank/DDBJ whole genome shotgun (WGS) entry which is preliminary data.</text>
</comment>
<dbReference type="RefSeq" id="WP_096181499.1">
    <property type="nucleotide sequence ID" value="NZ_BDUF01000029.1"/>
</dbReference>
<organism evidence="1 2">
    <name type="scientific">Effusibacillus lacus</name>
    <dbReference type="NCBI Taxonomy" id="1348429"/>
    <lineage>
        <taxon>Bacteria</taxon>
        <taxon>Bacillati</taxon>
        <taxon>Bacillota</taxon>
        <taxon>Bacilli</taxon>
        <taxon>Bacillales</taxon>
        <taxon>Alicyclobacillaceae</taxon>
        <taxon>Effusibacillus</taxon>
    </lineage>
</organism>
<gene>
    <name evidence="1" type="ORF">EFBL_1428</name>
</gene>